<dbReference type="KEGG" id="tvl:FAZ95_27815"/>
<dbReference type="RefSeq" id="WP_137335687.1">
    <property type="nucleotide sequence ID" value="NZ_CP040078.1"/>
</dbReference>
<keyword evidence="6" id="KW-1185">Reference proteome</keyword>
<evidence type="ECO:0000256" key="4">
    <source>
        <dbReference type="ARBA" id="ARBA00023002"/>
    </source>
</evidence>
<proteinExistence type="predicted"/>
<evidence type="ECO:0000256" key="2">
    <source>
        <dbReference type="ARBA" id="ARBA00022490"/>
    </source>
</evidence>
<protein>
    <submittedName>
        <fullName evidence="5">SDR family oxidoreductase</fullName>
    </submittedName>
</protein>
<evidence type="ECO:0000256" key="1">
    <source>
        <dbReference type="ARBA" id="ARBA00004496"/>
    </source>
</evidence>
<organism evidence="5 6">
    <name type="scientific">Trinickia violacea</name>
    <dbReference type="NCBI Taxonomy" id="2571746"/>
    <lineage>
        <taxon>Bacteria</taxon>
        <taxon>Pseudomonadati</taxon>
        <taxon>Pseudomonadota</taxon>
        <taxon>Betaproteobacteria</taxon>
        <taxon>Burkholderiales</taxon>
        <taxon>Burkholderiaceae</taxon>
        <taxon>Trinickia</taxon>
    </lineage>
</organism>
<keyword evidence="2" id="KW-0963">Cytoplasm</keyword>
<evidence type="ECO:0000313" key="6">
    <source>
        <dbReference type="Proteomes" id="UP000298656"/>
    </source>
</evidence>
<gene>
    <name evidence="5" type="ORF">FAZ95_27815</name>
</gene>
<name>A0A4P8IWU6_9BURK</name>
<dbReference type="Pfam" id="PF00106">
    <property type="entry name" value="adh_short"/>
    <property type="match status" value="1"/>
</dbReference>
<evidence type="ECO:0000313" key="5">
    <source>
        <dbReference type="EMBL" id="QCP52916.1"/>
    </source>
</evidence>
<dbReference type="Gene3D" id="3.40.50.720">
    <property type="entry name" value="NAD(P)-binding Rossmann-like Domain"/>
    <property type="match status" value="1"/>
</dbReference>
<dbReference type="OrthoDB" id="9794387at2"/>
<dbReference type="InterPro" id="IPR002347">
    <property type="entry name" value="SDR_fam"/>
</dbReference>
<dbReference type="GO" id="GO:0006729">
    <property type="term" value="P:tetrahydrobiopterin biosynthetic process"/>
    <property type="evidence" value="ECO:0007669"/>
    <property type="project" value="TreeGrafter"/>
</dbReference>
<dbReference type="AlphaFoldDB" id="A0A4P8IWU6"/>
<dbReference type="NCBIfam" id="NF005436">
    <property type="entry name" value="PRK07023.1"/>
    <property type="match status" value="1"/>
</dbReference>
<comment type="subcellular location">
    <subcellularLocation>
        <location evidence="1">Cytoplasm</location>
    </subcellularLocation>
</comment>
<dbReference type="Proteomes" id="UP000298656">
    <property type="component" value="Chromosome 2"/>
</dbReference>
<keyword evidence="4" id="KW-0560">Oxidoreductase</keyword>
<dbReference type="GO" id="GO:0005737">
    <property type="term" value="C:cytoplasm"/>
    <property type="evidence" value="ECO:0007669"/>
    <property type="project" value="UniProtKB-SubCell"/>
</dbReference>
<keyword evidence="3" id="KW-0521">NADP</keyword>
<dbReference type="PRINTS" id="PR00081">
    <property type="entry name" value="GDHRDH"/>
</dbReference>
<dbReference type="SUPFAM" id="SSF51735">
    <property type="entry name" value="NAD(P)-binding Rossmann-fold domains"/>
    <property type="match status" value="1"/>
</dbReference>
<dbReference type="InterPro" id="IPR036291">
    <property type="entry name" value="NAD(P)-bd_dom_sf"/>
</dbReference>
<dbReference type="PANTHER" id="PTHR44085">
    <property type="entry name" value="SEPIAPTERIN REDUCTASE"/>
    <property type="match status" value="1"/>
</dbReference>
<reference evidence="5 6" key="1">
    <citation type="submission" date="2019-05" db="EMBL/GenBank/DDBJ databases">
        <title>Burkholderia sp. DHOD12, isolated from subtropical forest soil.</title>
        <authorList>
            <person name="Gao Z.-H."/>
            <person name="Qiu L.-H."/>
        </authorList>
    </citation>
    <scope>NUCLEOTIDE SEQUENCE [LARGE SCALE GENOMIC DNA]</scope>
    <source>
        <strain evidence="5 6">DHOD12</strain>
    </source>
</reference>
<dbReference type="PANTHER" id="PTHR44085:SF2">
    <property type="entry name" value="SEPIAPTERIN REDUCTASE"/>
    <property type="match status" value="1"/>
</dbReference>
<dbReference type="GO" id="GO:0004757">
    <property type="term" value="F:sepiapterin reductase (NADP+) activity"/>
    <property type="evidence" value="ECO:0007669"/>
    <property type="project" value="TreeGrafter"/>
</dbReference>
<dbReference type="InterPro" id="IPR051721">
    <property type="entry name" value="Biopterin_syn/organic_redct"/>
</dbReference>
<sequence length="257" mass="27154">MTTPLPSSSTPLTKAILTGHTRGIGAALAEQLLARGIAVLGVSRSRHATLAQRFPGLLEEAELDLSDLALVEQWLAGDALRRFTSGGQRVLLINNAGTVQPIGPCEMQNAGEIARAVSLNVATPLMFASAFAAATADAGERRIVHISSGAARNAYAGWSIYCATKAALDHHARSVALDESRALTICSVAPGVVDTDMQAEIRGTGVDRFPLRERFEDLKRNGQLATPEQSASKLIGYLLSDSFGLVPTADVRELPQA</sequence>
<accession>A0A4P8IWU6</accession>
<dbReference type="EMBL" id="CP040078">
    <property type="protein sequence ID" value="QCP52916.1"/>
    <property type="molecule type" value="Genomic_DNA"/>
</dbReference>
<evidence type="ECO:0000256" key="3">
    <source>
        <dbReference type="ARBA" id="ARBA00022857"/>
    </source>
</evidence>